<gene>
    <name evidence="1" type="ORF">AMAG_10516</name>
</gene>
<proteinExistence type="predicted"/>
<reference evidence="2" key="2">
    <citation type="submission" date="2009-11" db="EMBL/GenBank/DDBJ databases">
        <title>The Genome Sequence of Allomyces macrogynus strain ATCC 38327.</title>
        <authorList>
            <consortium name="The Broad Institute Genome Sequencing Platform"/>
            <person name="Russ C."/>
            <person name="Cuomo C."/>
            <person name="Shea T."/>
            <person name="Young S.K."/>
            <person name="Zeng Q."/>
            <person name="Koehrsen M."/>
            <person name="Haas B."/>
            <person name="Borodovsky M."/>
            <person name="Guigo R."/>
            <person name="Alvarado L."/>
            <person name="Berlin A."/>
            <person name="Borenstein D."/>
            <person name="Chen Z."/>
            <person name="Engels R."/>
            <person name="Freedman E."/>
            <person name="Gellesch M."/>
            <person name="Goldberg J."/>
            <person name="Griggs A."/>
            <person name="Gujja S."/>
            <person name="Heiman D."/>
            <person name="Hepburn T."/>
            <person name="Howarth C."/>
            <person name="Jen D."/>
            <person name="Larson L."/>
            <person name="Lewis B."/>
            <person name="Mehta T."/>
            <person name="Park D."/>
            <person name="Pearson M."/>
            <person name="Roberts A."/>
            <person name="Saif S."/>
            <person name="Shenoy N."/>
            <person name="Sisk P."/>
            <person name="Stolte C."/>
            <person name="Sykes S."/>
            <person name="Walk T."/>
            <person name="White J."/>
            <person name="Yandava C."/>
            <person name="Burger G."/>
            <person name="Gray M.W."/>
            <person name="Holland P.W.H."/>
            <person name="King N."/>
            <person name="Lang F.B.F."/>
            <person name="Roger A.J."/>
            <person name="Ruiz-Trillo I."/>
            <person name="Lander E."/>
            <person name="Nusbaum C."/>
        </authorList>
    </citation>
    <scope>NUCLEOTIDE SEQUENCE [LARGE SCALE GENOMIC DNA]</scope>
    <source>
        <strain evidence="2">ATCC 38327</strain>
    </source>
</reference>
<dbReference type="VEuPathDB" id="FungiDB:AMAG_10516"/>
<organism evidence="1 2">
    <name type="scientific">Allomyces macrogynus (strain ATCC 38327)</name>
    <name type="common">Allomyces javanicus var. macrogynus</name>
    <dbReference type="NCBI Taxonomy" id="578462"/>
    <lineage>
        <taxon>Eukaryota</taxon>
        <taxon>Fungi</taxon>
        <taxon>Fungi incertae sedis</taxon>
        <taxon>Blastocladiomycota</taxon>
        <taxon>Blastocladiomycetes</taxon>
        <taxon>Blastocladiales</taxon>
        <taxon>Blastocladiaceae</taxon>
        <taxon>Allomyces</taxon>
    </lineage>
</organism>
<dbReference type="OrthoDB" id="5513393at2759"/>
<reference evidence="1 2" key="1">
    <citation type="submission" date="2009-11" db="EMBL/GenBank/DDBJ databases">
        <title>Annotation of Allomyces macrogynus ATCC 38327.</title>
        <authorList>
            <consortium name="The Broad Institute Genome Sequencing Platform"/>
            <person name="Russ C."/>
            <person name="Cuomo C."/>
            <person name="Burger G."/>
            <person name="Gray M.W."/>
            <person name="Holland P.W.H."/>
            <person name="King N."/>
            <person name="Lang F.B.F."/>
            <person name="Roger A.J."/>
            <person name="Ruiz-Trillo I."/>
            <person name="Young S.K."/>
            <person name="Zeng Q."/>
            <person name="Gargeya S."/>
            <person name="Fitzgerald M."/>
            <person name="Haas B."/>
            <person name="Abouelleil A."/>
            <person name="Alvarado L."/>
            <person name="Arachchi H.M."/>
            <person name="Berlin A."/>
            <person name="Chapman S.B."/>
            <person name="Gearin G."/>
            <person name="Goldberg J."/>
            <person name="Griggs A."/>
            <person name="Gujja S."/>
            <person name="Hansen M."/>
            <person name="Heiman D."/>
            <person name="Howarth C."/>
            <person name="Larimer J."/>
            <person name="Lui A."/>
            <person name="MacDonald P.J.P."/>
            <person name="McCowen C."/>
            <person name="Montmayeur A."/>
            <person name="Murphy C."/>
            <person name="Neiman D."/>
            <person name="Pearson M."/>
            <person name="Priest M."/>
            <person name="Roberts A."/>
            <person name="Saif S."/>
            <person name="Shea T."/>
            <person name="Sisk P."/>
            <person name="Stolte C."/>
            <person name="Sykes S."/>
            <person name="Wortman J."/>
            <person name="Nusbaum C."/>
            <person name="Birren B."/>
        </authorList>
    </citation>
    <scope>NUCLEOTIDE SEQUENCE [LARGE SCALE GENOMIC DNA]</scope>
    <source>
        <strain evidence="1 2">ATCC 38327</strain>
    </source>
</reference>
<dbReference type="EMBL" id="GG745349">
    <property type="protein sequence ID" value="KNE66289.1"/>
    <property type="molecule type" value="Genomic_DNA"/>
</dbReference>
<accession>A0A0L0SVB8</accession>
<evidence type="ECO:0008006" key="3">
    <source>
        <dbReference type="Google" id="ProtNLM"/>
    </source>
</evidence>
<evidence type="ECO:0000313" key="2">
    <source>
        <dbReference type="Proteomes" id="UP000054350"/>
    </source>
</evidence>
<keyword evidence="2" id="KW-1185">Reference proteome</keyword>
<evidence type="ECO:0000313" key="1">
    <source>
        <dbReference type="EMBL" id="KNE66289.1"/>
    </source>
</evidence>
<dbReference type="Proteomes" id="UP000054350">
    <property type="component" value="Unassembled WGS sequence"/>
</dbReference>
<protein>
    <recommendedName>
        <fullName evidence="3">NADH dehydrogenase [ubiquinone] 1 alpha subcomplex subunit 4</fullName>
    </recommendedName>
</protein>
<dbReference type="AlphaFoldDB" id="A0A0L0SVB8"/>
<sequence>MALLASLNRGRPAARRTLGAFFQRTPELLPLAAAVSFGCIYGIYKMVDKTTTDPHLRKRGVEGLPDPNAWKARVRVE</sequence>
<name>A0A0L0SVB8_ALLM3</name>